<organism evidence="5 6">
    <name type="scientific">Candidatus Nitrospira inopinata</name>
    <dbReference type="NCBI Taxonomy" id="1715989"/>
    <lineage>
        <taxon>Bacteria</taxon>
        <taxon>Pseudomonadati</taxon>
        <taxon>Nitrospirota</taxon>
        <taxon>Nitrospiria</taxon>
        <taxon>Nitrospirales</taxon>
        <taxon>Nitrospiraceae</taxon>
        <taxon>Nitrospira</taxon>
    </lineage>
</organism>
<protein>
    <submittedName>
        <fullName evidence="5">Putative ABC-type sugar transport system, periplasmic binding component</fullName>
    </submittedName>
</protein>
<dbReference type="Pfam" id="PF01547">
    <property type="entry name" value="SBP_bac_1"/>
    <property type="match status" value="1"/>
</dbReference>
<dbReference type="STRING" id="1715989.NITINOP_2741"/>
<reference evidence="6" key="1">
    <citation type="submission" date="2015-09" db="EMBL/GenBank/DDBJ databases">
        <authorList>
            <person name="Daims H."/>
        </authorList>
    </citation>
    <scope>NUCLEOTIDE SEQUENCE [LARGE SCALE GENOMIC DNA]</scope>
</reference>
<proteinExistence type="inferred from homology"/>
<comment type="similarity">
    <text evidence="2">Belongs to the bacterial solute-binding protein 1 family.</text>
</comment>
<name>A0A0S4KTB8_9BACT</name>
<evidence type="ECO:0000313" key="5">
    <source>
        <dbReference type="EMBL" id="CUQ67713.1"/>
    </source>
</evidence>
<gene>
    <name evidence="5" type="ORF">NITINOP_2741</name>
</gene>
<evidence type="ECO:0000256" key="4">
    <source>
        <dbReference type="ARBA" id="ARBA00022729"/>
    </source>
</evidence>
<keyword evidence="6" id="KW-1185">Reference proteome</keyword>
<keyword evidence="4" id="KW-0732">Signal</keyword>
<dbReference type="KEGG" id="nio:NITINOP_2741"/>
<evidence type="ECO:0000313" key="6">
    <source>
        <dbReference type="Proteomes" id="UP000066284"/>
    </source>
</evidence>
<dbReference type="EMBL" id="LN885086">
    <property type="protein sequence ID" value="CUQ67713.1"/>
    <property type="molecule type" value="Genomic_DNA"/>
</dbReference>
<dbReference type="Gene3D" id="3.40.190.10">
    <property type="entry name" value="Periplasmic binding protein-like II"/>
    <property type="match status" value="2"/>
</dbReference>
<evidence type="ECO:0000256" key="1">
    <source>
        <dbReference type="ARBA" id="ARBA00004418"/>
    </source>
</evidence>
<dbReference type="GO" id="GO:0042597">
    <property type="term" value="C:periplasmic space"/>
    <property type="evidence" value="ECO:0007669"/>
    <property type="project" value="UniProtKB-SubCell"/>
</dbReference>
<dbReference type="OrthoDB" id="9808332at2"/>
<dbReference type="SUPFAM" id="SSF53850">
    <property type="entry name" value="Periplasmic binding protein-like II"/>
    <property type="match status" value="1"/>
</dbReference>
<dbReference type="Proteomes" id="UP000066284">
    <property type="component" value="Chromosome 1"/>
</dbReference>
<dbReference type="CDD" id="cd14750">
    <property type="entry name" value="PBP2_TMBP"/>
    <property type="match status" value="1"/>
</dbReference>
<dbReference type="RefSeq" id="WP_062486490.1">
    <property type="nucleotide sequence ID" value="NZ_LN885086.1"/>
</dbReference>
<dbReference type="PROSITE" id="PS51257">
    <property type="entry name" value="PROKAR_LIPOPROTEIN"/>
    <property type="match status" value="1"/>
</dbReference>
<keyword evidence="3" id="KW-0813">Transport</keyword>
<dbReference type="InterPro" id="IPR050490">
    <property type="entry name" value="Bact_solute-bd_prot1"/>
</dbReference>
<dbReference type="PANTHER" id="PTHR43649">
    <property type="entry name" value="ARABINOSE-BINDING PROTEIN-RELATED"/>
    <property type="match status" value="1"/>
</dbReference>
<dbReference type="PANTHER" id="PTHR43649:SF34">
    <property type="entry name" value="ABC TRANSPORTER PERIPLASMIC-BINDING PROTEIN YCJN-RELATED"/>
    <property type="match status" value="1"/>
</dbReference>
<sequence>MTRAWILLSLVSILGCTQRDDASRAASTVLIFKHGRLSGDERTLSGLLREFERRHPGVTVREEVLPSSSDQQHQYYTMSLDGGRAPFDVLSLDVIWVQEFAKAGWIAPLDDLPPTIRREDFFPGPIEAATRDGGLYAVPWYIDAGVLYYRKDLLERYALDPPRTWPELLRAARLVLDAERDPKLAGFVWQGKQYEGLVCVALEVLRSNGSDLWVGDRDRAEEGLQLLRDLVWTHKITPLSIGMADEDSTRLLFGEGRALFMRNWPYAWSLLQREGSPVRGKVGIAPVPAFSGFPGVSVLGGWLLAVAKHSPHQKEARDLVGFLTSPDVQRRMAMELGYNPTRIALYAEQTLSDAKPIFKDLFPIFLSARPRPITPYYLLLSQAAQPELSALVVGTKEPRDVLRTVRRQRDWLLPRLATASTEREP</sequence>
<comment type="subcellular location">
    <subcellularLocation>
        <location evidence="1">Periplasm</location>
    </subcellularLocation>
</comment>
<evidence type="ECO:0000256" key="2">
    <source>
        <dbReference type="ARBA" id="ARBA00008520"/>
    </source>
</evidence>
<dbReference type="InterPro" id="IPR006059">
    <property type="entry name" value="SBP"/>
</dbReference>
<evidence type="ECO:0000256" key="3">
    <source>
        <dbReference type="ARBA" id="ARBA00022448"/>
    </source>
</evidence>
<dbReference type="AlphaFoldDB" id="A0A0S4KTB8"/>
<accession>A0A0S4KTB8</accession>
<keyword evidence="5" id="KW-0762">Sugar transport</keyword>